<evidence type="ECO:0000313" key="1">
    <source>
        <dbReference type="EMBL" id="CAG6475076.1"/>
    </source>
</evidence>
<proteinExistence type="predicted"/>
<organism evidence="1">
    <name type="scientific">Culex pipiens</name>
    <name type="common">House mosquito</name>
    <dbReference type="NCBI Taxonomy" id="7175"/>
    <lineage>
        <taxon>Eukaryota</taxon>
        <taxon>Metazoa</taxon>
        <taxon>Ecdysozoa</taxon>
        <taxon>Arthropoda</taxon>
        <taxon>Hexapoda</taxon>
        <taxon>Insecta</taxon>
        <taxon>Pterygota</taxon>
        <taxon>Neoptera</taxon>
        <taxon>Endopterygota</taxon>
        <taxon>Diptera</taxon>
        <taxon>Nematocera</taxon>
        <taxon>Culicoidea</taxon>
        <taxon>Culicidae</taxon>
        <taxon>Culicinae</taxon>
        <taxon>Culicini</taxon>
        <taxon>Culex</taxon>
        <taxon>Culex</taxon>
    </lineage>
</organism>
<dbReference type="AlphaFoldDB" id="A0A8D8FKU6"/>
<protein>
    <submittedName>
        <fullName evidence="1">(northern house mosquito) hypothetical protein</fullName>
    </submittedName>
</protein>
<name>A0A8D8FKU6_CULPI</name>
<sequence length="120" mass="14303">MRLSKSSSTVYILIKCLQSLDKSINFKFAKSSKVILQPQKVFIIFKKYHIFSKILKFPKCAIRVSNGLKFCILFEFIRVFFRKIFKFSLITVFFEKTQIFKICNMLIPIQSEILYNFSLY</sequence>
<reference evidence="1" key="1">
    <citation type="submission" date="2021-05" db="EMBL/GenBank/DDBJ databases">
        <authorList>
            <person name="Alioto T."/>
            <person name="Alioto T."/>
            <person name="Gomez Garrido J."/>
        </authorList>
    </citation>
    <scope>NUCLEOTIDE SEQUENCE</scope>
</reference>
<dbReference type="EMBL" id="HBUE01076034">
    <property type="protein sequence ID" value="CAG6475075.1"/>
    <property type="molecule type" value="Transcribed_RNA"/>
</dbReference>
<dbReference type="EMBL" id="HBUE01076035">
    <property type="protein sequence ID" value="CAG6475076.1"/>
    <property type="molecule type" value="Transcribed_RNA"/>
</dbReference>
<accession>A0A8D8FKU6</accession>